<feature type="transmembrane region" description="Helical" evidence="6">
    <location>
        <begin position="36"/>
        <end position="59"/>
    </location>
</feature>
<dbReference type="AlphaFoldDB" id="A0A3D8IHP2"/>
<dbReference type="Pfam" id="PF02040">
    <property type="entry name" value="ArsB"/>
    <property type="match status" value="1"/>
</dbReference>
<evidence type="ECO:0000256" key="3">
    <source>
        <dbReference type="ARBA" id="ARBA00022692"/>
    </source>
</evidence>
<dbReference type="OrthoDB" id="9774335at2"/>
<reference evidence="7 8" key="1">
    <citation type="submission" date="2018-04" db="EMBL/GenBank/DDBJ databases">
        <title>Novel Campyloabacter and Helicobacter Species and Strains.</title>
        <authorList>
            <person name="Mannion A.J."/>
            <person name="Shen Z."/>
            <person name="Fox J.G."/>
        </authorList>
    </citation>
    <scope>NUCLEOTIDE SEQUENCE [LARGE SCALE GENOMIC DNA]</scope>
    <source>
        <strain evidence="7 8">MIT 99-5101</strain>
    </source>
</reference>
<feature type="transmembrane region" description="Helical" evidence="6">
    <location>
        <begin position="133"/>
        <end position="149"/>
    </location>
</feature>
<feature type="transmembrane region" description="Helical" evidence="6">
    <location>
        <begin position="96"/>
        <end position="127"/>
    </location>
</feature>
<proteinExistence type="predicted"/>
<feature type="transmembrane region" description="Helical" evidence="6">
    <location>
        <begin position="318"/>
        <end position="336"/>
    </location>
</feature>
<keyword evidence="8" id="KW-1185">Reference proteome</keyword>
<keyword evidence="5 6" id="KW-0472">Membrane</keyword>
<feature type="transmembrane region" description="Helical" evidence="6">
    <location>
        <begin position="12"/>
        <end position="30"/>
    </location>
</feature>
<comment type="caution">
    <text evidence="7">The sequence shown here is derived from an EMBL/GenBank/DDBJ whole genome shotgun (WGS) entry which is preliminary data.</text>
</comment>
<evidence type="ECO:0000256" key="1">
    <source>
        <dbReference type="ARBA" id="ARBA00004651"/>
    </source>
</evidence>
<sequence>MLAIYLRPFGIPIWLVSVFGALFALAFGIVNLRDVWFVWIMVWDSTLVLVGLIVLTLALERILFFDFLAYKILCFTGENRESSDKGRIFYCKSWKLFIFLILFGAFLAIFLANDGAILVLTPLMFALFPHKRGNFYAPLIIFLLFMGFISDFASNLFVLSNLTNILTASFFAIPFAEFLRFMALPQVFAILASLLVFWCLLGLKLPQKLVLTSHFKQESLSKFGICFCFVLLALLPICAAIGAYFEIPLCFFVGFCAILAVGYGIKLGRIAPLQLLKESPFSVVVFSLGLFVVVFGLKNAGLLEILQIGIVKIMELERFLNLLSIGFLSAFGSSIINNLPMVMLGDLALKEVGDSALVFAHLLGCNIGSKFTPIGSLATLLWLVSLRRYGILIPIFRYLALAFCFSAVVLFCAIVGLYFSCIFWV</sequence>
<evidence type="ECO:0000313" key="8">
    <source>
        <dbReference type="Proteomes" id="UP000256650"/>
    </source>
</evidence>
<evidence type="ECO:0000256" key="4">
    <source>
        <dbReference type="ARBA" id="ARBA00022989"/>
    </source>
</evidence>
<dbReference type="Proteomes" id="UP000256650">
    <property type="component" value="Unassembled WGS sequence"/>
</dbReference>
<feature type="transmembrane region" description="Helical" evidence="6">
    <location>
        <begin position="279"/>
        <end position="297"/>
    </location>
</feature>
<organism evidence="7 8">
    <name type="scientific">Helicobacter ganmani</name>
    <dbReference type="NCBI Taxonomy" id="60246"/>
    <lineage>
        <taxon>Bacteria</taxon>
        <taxon>Pseudomonadati</taxon>
        <taxon>Campylobacterota</taxon>
        <taxon>Epsilonproteobacteria</taxon>
        <taxon>Campylobacterales</taxon>
        <taxon>Helicobacteraceae</taxon>
        <taxon>Helicobacter</taxon>
    </lineage>
</organism>
<dbReference type="GO" id="GO:0015105">
    <property type="term" value="F:arsenite transmembrane transporter activity"/>
    <property type="evidence" value="ECO:0007669"/>
    <property type="project" value="InterPro"/>
</dbReference>
<evidence type="ECO:0000256" key="6">
    <source>
        <dbReference type="SAM" id="Phobius"/>
    </source>
</evidence>
<dbReference type="InterPro" id="IPR000802">
    <property type="entry name" value="Arsenical_pump_ArsB"/>
</dbReference>
<keyword evidence="2" id="KW-1003">Cell membrane</keyword>
<evidence type="ECO:0000256" key="5">
    <source>
        <dbReference type="ARBA" id="ARBA00023136"/>
    </source>
</evidence>
<protein>
    <submittedName>
        <fullName evidence="7">Arsenic transporter</fullName>
    </submittedName>
</protein>
<name>A0A3D8IHP2_9HELI</name>
<feature type="transmembrane region" description="Helical" evidence="6">
    <location>
        <begin position="182"/>
        <end position="203"/>
    </location>
</feature>
<keyword evidence="3 6" id="KW-0812">Transmembrane</keyword>
<dbReference type="CDD" id="cd01118">
    <property type="entry name" value="ArsB_permease"/>
    <property type="match status" value="1"/>
</dbReference>
<accession>A0A3D8IHP2</accession>
<feature type="transmembrane region" description="Helical" evidence="6">
    <location>
        <begin position="356"/>
        <end position="383"/>
    </location>
</feature>
<dbReference type="PRINTS" id="PR00758">
    <property type="entry name" value="ARSENICPUMP"/>
</dbReference>
<keyword evidence="4 6" id="KW-1133">Transmembrane helix</keyword>
<evidence type="ECO:0000256" key="2">
    <source>
        <dbReference type="ARBA" id="ARBA00022475"/>
    </source>
</evidence>
<evidence type="ECO:0000313" key="7">
    <source>
        <dbReference type="EMBL" id="RDU64600.1"/>
    </source>
</evidence>
<dbReference type="PANTHER" id="PTHR43302">
    <property type="entry name" value="TRANSPORTER ARSB-RELATED"/>
    <property type="match status" value="1"/>
</dbReference>
<comment type="subcellular location">
    <subcellularLocation>
        <location evidence="1">Cell membrane</location>
        <topology evidence="1">Multi-pass membrane protein</topology>
    </subcellularLocation>
</comment>
<dbReference type="GO" id="GO:0005886">
    <property type="term" value="C:plasma membrane"/>
    <property type="evidence" value="ECO:0007669"/>
    <property type="project" value="UniProtKB-SubCell"/>
</dbReference>
<dbReference type="PANTHER" id="PTHR43302:SF5">
    <property type="entry name" value="TRANSPORTER ARSB-RELATED"/>
    <property type="match status" value="1"/>
</dbReference>
<gene>
    <name evidence="7" type="ORF">CQA43_01170</name>
</gene>
<dbReference type="EMBL" id="NXLS01000001">
    <property type="protein sequence ID" value="RDU64600.1"/>
    <property type="molecule type" value="Genomic_DNA"/>
</dbReference>
<feature type="transmembrane region" description="Helical" evidence="6">
    <location>
        <begin position="395"/>
        <end position="419"/>
    </location>
</feature>
<feature type="transmembrane region" description="Helical" evidence="6">
    <location>
        <begin position="223"/>
        <end position="245"/>
    </location>
</feature>